<dbReference type="PANTHER" id="PTHR24064">
    <property type="entry name" value="SOLUTE CARRIER FAMILY 22 MEMBER"/>
    <property type="match status" value="1"/>
</dbReference>
<evidence type="ECO:0000256" key="5">
    <source>
        <dbReference type="SAM" id="MobiDB-lite"/>
    </source>
</evidence>
<feature type="transmembrane region" description="Helical" evidence="6">
    <location>
        <begin position="429"/>
        <end position="448"/>
    </location>
</feature>
<evidence type="ECO:0000256" key="1">
    <source>
        <dbReference type="ARBA" id="ARBA00004141"/>
    </source>
</evidence>
<dbReference type="InterPro" id="IPR011701">
    <property type="entry name" value="MFS"/>
</dbReference>
<feature type="transmembrane region" description="Helical" evidence="6">
    <location>
        <begin position="170"/>
        <end position="190"/>
    </location>
</feature>
<feature type="transmembrane region" description="Helical" evidence="6">
    <location>
        <begin position="517"/>
        <end position="537"/>
    </location>
</feature>
<keyword evidence="3 6" id="KW-1133">Transmembrane helix</keyword>
<accession>A0A8J2S1F1</accession>
<dbReference type="AlphaFoldDB" id="A0A8J2S1F1"/>
<dbReference type="Pfam" id="PF07690">
    <property type="entry name" value="MFS_1"/>
    <property type="match status" value="1"/>
</dbReference>
<comment type="subcellular location">
    <subcellularLocation>
        <location evidence="1">Membrane</location>
        <topology evidence="1">Multi-pass membrane protein</topology>
    </subcellularLocation>
</comment>
<feature type="compositionally biased region" description="Basic and acidic residues" evidence="5">
    <location>
        <begin position="1"/>
        <end position="29"/>
    </location>
</feature>
<feature type="domain" description="Major facilitator superfamily (MFS) profile" evidence="7">
    <location>
        <begin position="121"/>
        <end position="542"/>
    </location>
</feature>
<feature type="transmembrane region" description="Helical" evidence="6">
    <location>
        <begin position="257"/>
        <end position="278"/>
    </location>
</feature>
<dbReference type="PROSITE" id="PS00216">
    <property type="entry name" value="SUGAR_TRANSPORT_1"/>
    <property type="match status" value="1"/>
</dbReference>
<dbReference type="CDD" id="cd17317">
    <property type="entry name" value="MFS_SLC22"/>
    <property type="match status" value="1"/>
</dbReference>
<evidence type="ECO:0000256" key="3">
    <source>
        <dbReference type="ARBA" id="ARBA00022989"/>
    </source>
</evidence>
<evidence type="ECO:0000259" key="7">
    <source>
        <dbReference type="PROSITE" id="PS50850"/>
    </source>
</evidence>
<dbReference type="Pfam" id="PF00083">
    <property type="entry name" value="Sugar_tr"/>
    <property type="match status" value="1"/>
</dbReference>
<feature type="region of interest" description="Disordered" evidence="5">
    <location>
        <begin position="343"/>
        <end position="367"/>
    </location>
</feature>
<feature type="transmembrane region" description="Helical" evidence="6">
    <location>
        <begin position="389"/>
        <end position="409"/>
    </location>
</feature>
<dbReference type="SUPFAM" id="SSF103473">
    <property type="entry name" value="MFS general substrate transporter"/>
    <property type="match status" value="1"/>
</dbReference>
<dbReference type="Proteomes" id="UP000789390">
    <property type="component" value="Unassembled WGS sequence"/>
</dbReference>
<dbReference type="OrthoDB" id="6894481at2759"/>
<evidence type="ECO:0000313" key="8">
    <source>
        <dbReference type="EMBL" id="CAH0107521.1"/>
    </source>
</evidence>
<dbReference type="GO" id="GO:0016020">
    <property type="term" value="C:membrane"/>
    <property type="evidence" value="ECO:0007669"/>
    <property type="project" value="UniProtKB-SubCell"/>
</dbReference>
<comment type="caution">
    <text evidence="8">The sequence shown here is derived from an EMBL/GenBank/DDBJ whole genome shotgun (WGS) entry which is preliminary data.</text>
</comment>
<dbReference type="PROSITE" id="PS50850">
    <property type="entry name" value="MFS"/>
    <property type="match status" value="1"/>
</dbReference>
<organism evidence="8 9">
    <name type="scientific">Daphnia galeata</name>
    <dbReference type="NCBI Taxonomy" id="27404"/>
    <lineage>
        <taxon>Eukaryota</taxon>
        <taxon>Metazoa</taxon>
        <taxon>Ecdysozoa</taxon>
        <taxon>Arthropoda</taxon>
        <taxon>Crustacea</taxon>
        <taxon>Branchiopoda</taxon>
        <taxon>Diplostraca</taxon>
        <taxon>Cladocera</taxon>
        <taxon>Anomopoda</taxon>
        <taxon>Daphniidae</taxon>
        <taxon>Daphnia</taxon>
    </lineage>
</organism>
<dbReference type="Gene3D" id="1.20.1250.20">
    <property type="entry name" value="MFS general substrate transporter like domains"/>
    <property type="match status" value="1"/>
</dbReference>
<dbReference type="InterPro" id="IPR020846">
    <property type="entry name" value="MFS_dom"/>
</dbReference>
<dbReference type="InterPro" id="IPR005829">
    <property type="entry name" value="Sugar_transporter_CS"/>
</dbReference>
<feature type="transmembrane region" description="Helical" evidence="6">
    <location>
        <begin position="460"/>
        <end position="477"/>
    </location>
</feature>
<feature type="compositionally biased region" description="Basic and acidic residues" evidence="5">
    <location>
        <begin position="343"/>
        <end position="353"/>
    </location>
</feature>
<dbReference type="InterPro" id="IPR005828">
    <property type="entry name" value="MFS_sugar_transport-like"/>
</dbReference>
<feature type="transmembrane region" description="Helical" evidence="6">
    <location>
        <begin position="225"/>
        <end position="245"/>
    </location>
</feature>
<sequence>MANEETSTKSRNEKDDSINSSQDKSKGTEGEPFNYDDILEHIGQMGKYQLYTFLWLCLPVFFPGIIVMSYTFTGAIPNYRCYVENCDSDSSSQFFPIWLNNTVPWNDDNTPDQCKRYNYTWTNLEECQTIEAPIDSEMMCDRWVYDKSQFQSTIVTDFDLTCDDEWKQTFASTVYMFGMLIGAATLGNIADAIGRKLAFTLNIFFVAVVTTGLAFSQNFVTFCVIRFFCGVGAVGYFLIIFVWGVEAVGKKYRVVCGFIYQLIFTVGNALLGLVAYYVRDWKTLQLIVSVPMIVPESIRWLVTKKRYSEAHFLIVKAAKMNNKSVPNYLITIPDDIKKEDCSKEKDTTAHTKADNSQADGSQKEELAKSSSKSESIIDVFRSPILLKRLIIMFLAWIAAVMGYYGITVVEIPAYIGGIFVMDKLGRRPTLSGGLIISGIACLITGLVPEDPPVIRITFSMFGKLFISCVLATVYSYTSDLFPTPARSAAVGLCSTSGRIGGILAPIIANAGRKFDPALPFIIFAGVNISVGVLCLLLPETKKIALPATVQEAVDMEKYTFSCLQCRKNKNEESPFDLPESLP</sequence>
<evidence type="ECO:0000256" key="4">
    <source>
        <dbReference type="ARBA" id="ARBA00023136"/>
    </source>
</evidence>
<name>A0A8J2S1F1_9CRUS</name>
<feature type="region of interest" description="Disordered" evidence="5">
    <location>
        <begin position="1"/>
        <end position="31"/>
    </location>
</feature>
<proteinExistence type="predicted"/>
<reference evidence="8" key="1">
    <citation type="submission" date="2021-11" db="EMBL/GenBank/DDBJ databases">
        <authorList>
            <person name="Schell T."/>
        </authorList>
    </citation>
    <scope>NUCLEOTIDE SEQUENCE</scope>
    <source>
        <strain evidence="8">M5</strain>
    </source>
</reference>
<dbReference type="InterPro" id="IPR036259">
    <property type="entry name" value="MFS_trans_sf"/>
</dbReference>
<evidence type="ECO:0000256" key="6">
    <source>
        <dbReference type="SAM" id="Phobius"/>
    </source>
</evidence>
<keyword evidence="4 6" id="KW-0472">Membrane</keyword>
<keyword evidence="2 6" id="KW-0812">Transmembrane</keyword>
<dbReference type="GO" id="GO:0022857">
    <property type="term" value="F:transmembrane transporter activity"/>
    <property type="evidence" value="ECO:0007669"/>
    <property type="project" value="InterPro"/>
</dbReference>
<gene>
    <name evidence="8" type="ORF">DGAL_LOCUS10826</name>
</gene>
<protein>
    <recommendedName>
        <fullName evidence="7">Major facilitator superfamily (MFS) profile domain-containing protein</fullName>
    </recommendedName>
</protein>
<feature type="transmembrane region" description="Helical" evidence="6">
    <location>
        <begin position="50"/>
        <end position="72"/>
    </location>
</feature>
<evidence type="ECO:0000256" key="2">
    <source>
        <dbReference type="ARBA" id="ARBA00022692"/>
    </source>
</evidence>
<dbReference type="EMBL" id="CAKKLH010000277">
    <property type="protein sequence ID" value="CAH0107521.1"/>
    <property type="molecule type" value="Genomic_DNA"/>
</dbReference>
<feature type="transmembrane region" description="Helical" evidence="6">
    <location>
        <begin position="197"/>
        <end position="219"/>
    </location>
</feature>
<keyword evidence="9" id="KW-1185">Reference proteome</keyword>
<evidence type="ECO:0000313" key="9">
    <source>
        <dbReference type="Proteomes" id="UP000789390"/>
    </source>
</evidence>